<proteinExistence type="predicted"/>
<comment type="caution">
    <text evidence="1">The sequence shown here is derived from an EMBL/GenBank/DDBJ whole genome shotgun (WGS) entry which is preliminary data.</text>
</comment>
<accession>K0R1A0</accession>
<reference evidence="1 2" key="1">
    <citation type="journal article" date="2012" name="Genome Biol.">
        <title>Genome and low-iron response of an oceanic diatom adapted to chronic iron limitation.</title>
        <authorList>
            <person name="Lommer M."/>
            <person name="Specht M."/>
            <person name="Roy A.S."/>
            <person name="Kraemer L."/>
            <person name="Andreson R."/>
            <person name="Gutowska M.A."/>
            <person name="Wolf J."/>
            <person name="Bergner S.V."/>
            <person name="Schilhabel M.B."/>
            <person name="Klostermeier U.C."/>
            <person name="Beiko R.G."/>
            <person name="Rosenstiel P."/>
            <person name="Hippler M."/>
            <person name="Laroche J."/>
        </authorList>
    </citation>
    <scope>NUCLEOTIDE SEQUENCE [LARGE SCALE GENOMIC DNA]</scope>
    <source>
        <strain evidence="1 2">CCMP1005</strain>
    </source>
</reference>
<sequence>MHFPQTTESHFSLSQPGVPGGGSPFQLSYGDSGKCVNWDGNLDLKILNDCSSDSVPQFIYTSDKKLVVQGGDRNGWCVWADGGLFPKLKVCPGPGMVWSGPGQPGSGSTFSIAYADSYNTGSFGGKCVGWNGYLDLEIFFDCSSNSVPRFIYTSDKKIQVQGGDKNGWCVWADRGTYPKLSDCNDSNKLVDMIWTYEGGQLRTRGGTKCLVTWHGTESSHTPSLTAPSLTMRDCESVTPSPTMRLTQELTWDYEDGKLMMTYEKTKCLTPTHNPLDRALRLGDCNVLLGLDRKYSWDFSPSDGLLKNTEGGKCLVLNSDRSLAVSSSCPKYIGPRQVGWTFKSDVCFETPSGVQPAALSTGAIEGTDAYPTVRQPERRRLQAQASQPPRLLVLSSDEVAQLQITSNSNFEYVGNGKCTDSGGNTYSNILLTSFGDSSINATTDSCANWCSSKNGRR</sequence>
<dbReference type="AlphaFoldDB" id="K0R1A0"/>
<organism evidence="1 2">
    <name type="scientific">Thalassiosira oceanica</name>
    <name type="common">Marine diatom</name>
    <dbReference type="NCBI Taxonomy" id="159749"/>
    <lineage>
        <taxon>Eukaryota</taxon>
        <taxon>Sar</taxon>
        <taxon>Stramenopiles</taxon>
        <taxon>Ochrophyta</taxon>
        <taxon>Bacillariophyta</taxon>
        <taxon>Coscinodiscophyceae</taxon>
        <taxon>Thalassiosirophycidae</taxon>
        <taxon>Thalassiosirales</taxon>
        <taxon>Thalassiosiraceae</taxon>
        <taxon>Thalassiosira</taxon>
    </lineage>
</organism>
<evidence type="ECO:0000313" key="2">
    <source>
        <dbReference type="Proteomes" id="UP000266841"/>
    </source>
</evidence>
<dbReference type="InterPro" id="IPR035992">
    <property type="entry name" value="Ricin_B-like_lectins"/>
</dbReference>
<protein>
    <submittedName>
        <fullName evidence="1">Uncharacterized protein</fullName>
    </submittedName>
</protein>
<gene>
    <name evidence="1" type="ORF">THAOC_35204</name>
</gene>
<keyword evidence="2" id="KW-1185">Reference proteome</keyword>
<dbReference type="EMBL" id="AGNL01047949">
    <property type="protein sequence ID" value="EJK46143.1"/>
    <property type="molecule type" value="Genomic_DNA"/>
</dbReference>
<dbReference type="SUPFAM" id="SSF50370">
    <property type="entry name" value="Ricin B-like lectins"/>
    <property type="match status" value="1"/>
</dbReference>
<name>K0R1A0_THAOC</name>
<dbReference type="PROSITE" id="PS50231">
    <property type="entry name" value="RICIN_B_LECTIN"/>
    <property type="match status" value="1"/>
</dbReference>
<dbReference type="Proteomes" id="UP000266841">
    <property type="component" value="Unassembled WGS sequence"/>
</dbReference>
<evidence type="ECO:0000313" key="1">
    <source>
        <dbReference type="EMBL" id="EJK46143.1"/>
    </source>
</evidence>